<keyword evidence="2" id="KW-0378">Hydrolase</keyword>
<dbReference type="InterPro" id="IPR001940">
    <property type="entry name" value="Peptidase_S1C"/>
</dbReference>
<dbReference type="InterPro" id="IPR009003">
    <property type="entry name" value="Peptidase_S1_PA"/>
</dbReference>
<dbReference type="PANTHER" id="PTHR43343:SF3">
    <property type="entry name" value="PROTEASE DO-LIKE 8, CHLOROPLASTIC"/>
    <property type="match status" value="1"/>
</dbReference>
<sequence>MDVSRGRVVAAAAGLTLVAGITGGVVGALAAGSDEPARPAAAAPAGGTSCDVSAVAARVFPSLVTIHVQGGAASGLGSGSVLDGDGNILTNDHVIAPGAGGSVTVDFARGPAGVPATVVGRDPATDLAVIRVDKNAARLSPIAVGDSSALVVGQPVVAAGSPLGLNSTITAGVVSALNRYVDVGQGEEPAALVNAVQTDASINPGNSGGPLLDCAGRQVGVNSAGAQTPQGGGGSIGLNFAIPIGFAMSVAEQLIESGRAQHSMIGVLSVTVTDEMAGSTGLPRGAYVEQVLPGLGAARGGLRAGDVITQIGGTAVNSTDQMLVAVAEHRPGDTVEIGYQRGGTAQKADVPVTAP</sequence>
<evidence type="ECO:0000313" key="4">
    <source>
        <dbReference type="EMBL" id="GIE95030.1"/>
    </source>
</evidence>
<reference evidence="4" key="1">
    <citation type="submission" date="2021-01" db="EMBL/GenBank/DDBJ databases">
        <title>Whole genome shotgun sequence of Actinoplanes rishiriensis NBRC 108556.</title>
        <authorList>
            <person name="Komaki H."/>
            <person name="Tamura T."/>
        </authorList>
    </citation>
    <scope>NUCLEOTIDE SEQUENCE</scope>
    <source>
        <strain evidence="4">NBRC 108556</strain>
    </source>
</reference>
<dbReference type="InterPro" id="IPR051201">
    <property type="entry name" value="Chloro_Bact_Ser_Proteases"/>
</dbReference>
<dbReference type="GO" id="GO:0006508">
    <property type="term" value="P:proteolysis"/>
    <property type="evidence" value="ECO:0007669"/>
    <property type="project" value="UniProtKB-KW"/>
</dbReference>
<evidence type="ECO:0000256" key="2">
    <source>
        <dbReference type="ARBA" id="ARBA00022801"/>
    </source>
</evidence>
<organism evidence="4 5">
    <name type="scientific">Paractinoplanes rishiriensis</name>
    <dbReference type="NCBI Taxonomy" id="1050105"/>
    <lineage>
        <taxon>Bacteria</taxon>
        <taxon>Bacillati</taxon>
        <taxon>Actinomycetota</taxon>
        <taxon>Actinomycetes</taxon>
        <taxon>Micromonosporales</taxon>
        <taxon>Micromonosporaceae</taxon>
        <taxon>Paractinoplanes</taxon>
    </lineage>
</organism>
<evidence type="ECO:0000259" key="3">
    <source>
        <dbReference type="PROSITE" id="PS50106"/>
    </source>
</evidence>
<dbReference type="PANTHER" id="PTHR43343">
    <property type="entry name" value="PEPTIDASE S12"/>
    <property type="match status" value="1"/>
</dbReference>
<dbReference type="GO" id="GO:0004252">
    <property type="term" value="F:serine-type endopeptidase activity"/>
    <property type="evidence" value="ECO:0007669"/>
    <property type="project" value="InterPro"/>
</dbReference>
<dbReference type="PROSITE" id="PS50106">
    <property type="entry name" value="PDZ"/>
    <property type="match status" value="1"/>
</dbReference>
<dbReference type="Pfam" id="PF13180">
    <property type="entry name" value="PDZ_2"/>
    <property type="match status" value="1"/>
</dbReference>
<dbReference type="RefSeq" id="WP_203781333.1">
    <property type="nucleotide sequence ID" value="NZ_BOMV01000023.1"/>
</dbReference>
<proteinExistence type="predicted"/>
<dbReference type="Gene3D" id="2.40.10.120">
    <property type="match status" value="1"/>
</dbReference>
<keyword evidence="5" id="KW-1185">Reference proteome</keyword>
<dbReference type="Gene3D" id="2.30.42.10">
    <property type="match status" value="1"/>
</dbReference>
<dbReference type="SUPFAM" id="SSF50494">
    <property type="entry name" value="Trypsin-like serine proteases"/>
    <property type="match status" value="1"/>
</dbReference>
<dbReference type="Proteomes" id="UP000636960">
    <property type="component" value="Unassembled WGS sequence"/>
</dbReference>
<protein>
    <recommendedName>
        <fullName evidence="3">PDZ domain-containing protein</fullName>
    </recommendedName>
</protein>
<dbReference type="InterPro" id="IPR001478">
    <property type="entry name" value="PDZ"/>
</dbReference>
<feature type="domain" description="PDZ" evidence="3">
    <location>
        <begin position="254"/>
        <end position="343"/>
    </location>
</feature>
<keyword evidence="1" id="KW-0645">Protease</keyword>
<gene>
    <name evidence="4" type="ORF">Ari01nite_24950</name>
</gene>
<name>A0A919MWU8_9ACTN</name>
<dbReference type="InterPro" id="IPR036034">
    <property type="entry name" value="PDZ_sf"/>
</dbReference>
<dbReference type="PRINTS" id="PR00834">
    <property type="entry name" value="PROTEASES2C"/>
</dbReference>
<evidence type="ECO:0000313" key="5">
    <source>
        <dbReference type="Proteomes" id="UP000636960"/>
    </source>
</evidence>
<accession>A0A919MWU8</accession>
<dbReference type="SMART" id="SM00228">
    <property type="entry name" value="PDZ"/>
    <property type="match status" value="1"/>
</dbReference>
<evidence type="ECO:0000256" key="1">
    <source>
        <dbReference type="ARBA" id="ARBA00022670"/>
    </source>
</evidence>
<dbReference type="EMBL" id="BOMV01000023">
    <property type="protein sequence ID" value="GIE95030.1"/>
    <property type="molecule type" value="Genomic_DNA"/>
</dbReference>
<dbReference type="AlphaFoldDB" id="A0A919MWU8"/>
<comment type="caution">
    <text evidence="4">The sequence shown here is derived from an EMBL/GenBank/DDBJ whole genome shotgun (WGS) entry which is preliminary data.</text>
</comment>
<dbReference type="SUPFAM" id="SSF50156">
    <property type="entry name" value="PDZ domain-like"/>
    <property type="match status" value="1"/>
</dbReference>
<dbReference type="Pfam" id="PF13365">
    <property type="entry name" value="Trypsin_2"/>
    <property type="match status" value="1"/>
</dbReference>